<organism evidence="2 3">
    <name type="scientific">Cervus elaphus hippelaphus</name>
    <name type="common">European red deer</name>
    <dbReference type="NCBI Taxonomy" id="46360"/>
    <lineage>
        <taxon>Eukaryota</taxon>
        <taxon>Metazoa</taxon>
        <taxon>Chordata</taxon>
        <taxon>Craniata</taxon>
        <taxon>Vertebrata</taxon>
        <taxon>Euteleostomi</taxon>
        <taxon>Mammalia</taxon>
        <taxon>Eutheria</taxon>
        <taxon>Laurasiatheria</taxon>
        <taxon>Artiodactyla</taxon>
        <taxon>Ruminantia</taxon>
        <taxon>Pecora</taxon>
        <taxon>Cervidae</taxon>
        <taxon>Cervinae</taxon>
        <taxon>Cervus</taxon>
    </lineage>
</organism>
<evidence type="ECO:0000313" key="3">
    <source>
        <dbReference type="Proteomes" id="UP000242450"/>
    </source>
</evidence>
<dbReference type="EMBL" id="MKHE01000001">
    <property type="protein sequence ID" value="OWK17718.1"/>
    <property type="molecule type" value="Genomic_DNA"/>
</dbReference>
<comment type="caution">
    <text evidence="2">The sequence shown here is derived from an EMBL/GenBank/DDBJ whole genome shotgun (WGS) entry which is preliminary data.</text>
</comment>
<sequence length="66" mass="6844">MRGEEAAAAVTVPEAGRDGEQPRPPAGLGCAARGEPDGGGTQESRKQCEFPSSRGHRGRDVGEEKP</sequence>
<evidence type="ECO:0000313" key="2">
    <source>
        <dbReference type="EMBL" id="OWK17718.1"/>
    </source>
</evidence>
<dbReference type="AlphaFoldDB" id="A0A212DHL5"/>
<reference evidence="2 3" key="1">
    <citation type="journal article" date="2018" name="Mol. Genet. Genomics">
        <title>The red deer Cervus elaphus genome CerEla1.0: sequencing, annotating, genes, and chromosomes.</title>
        <authorList>
            <person name="Bana N.A."/>
            <person name="Nyiri A."/>
            <person name="Nagy J."/>
            <person name="Frank K."/>
            <person name="Nagy T."/>
            <person name="Steger V."/>
            <person name="Schiller M."/>
            <person name="Lakatos P."/>
            <person name="Sugar L."/>
            <person name="Horn P."/>
            <person name="Barta E."/>
            <person name="Orosz L."/>
        </authorList>
    </citation>
    <scope>NUCLEOTIDE SEQUENCE [LARGE SCALE GENOMIC DNA]</scope>
    <source>
        <strain evidence="2">Hungarian</strain>
    </source>
</reference>
<keyword evidence="3" id="KW-1185">Reference proteome</keyword>
<feature type="region of interest" description="Disordered" evidence="1">
    <location>
        <begin position="1"/>
        <end position="66"/>
    </location>
</feature>
<gene>
    <name evidence="2" type="ORF">Celaphus_00008872</name>
</gene>
<feature type="compositionally biased region" description="Low complexity" evidence="1">
    <location>
        <begin position="1"/>
        <end position="14"/>
    </location>
</feature>
<accession>A0A212DHL5</accession>
<evidence type="ECO:0000256" key="1">
    <source>
        <dbReference type="SAM" id="MobiDB-lite"/>
    </source>
</evidence>
<dbReference type="OrthoDB" id="6154260at2759"/>
<protein>
    <submittedName>
        <fullName evidence="2">Uncharacterized protein</fullName>
    </submittedName>
</protein>
<dbReference type="Proteomes" id="UP000242450">
    <property type="component" value="Chromosome 1"/>
</dbReference>
<name>A0A212DHL5_CEREH</name>
<proteinExistence type="predicted"/>